<feature type="domain" description="Fibronectin type-III" evidence="5">
    <location>
        <begin position="530"/>
        <end position="630"/>
    </location>
</feature>
<dbReference type="InterPro" id="IPR050964">
    <property type="entry name" value="Striated_Muscle_Regulatory"/>
</dbReference>
<feature type="chain" id="PRO_5013586285" evidence="3">
    <location>
        <begin position="16"/>
        <end position="1461"/>
    </location>
</feature>
<dbReference type="CDD" id="cd00063">
    <property type="entry name" value="FN3"/>
    <property type="match status" value="6"/>
</dbReference>
<feature type="domain" description="Fibronectin type-III" evidence="5">
    <location>
        <begin position="330"/>
        <end position="425"/>
    </location>
</feature>
<dbReference type="InterPro" id="IPR007110">
    <property type="entry name" value="Ig-like_dom"/>
</dbReference>
<evidence type="ECO:0000256" key="1">
    <source>
        <dbReference type="ARBA" id="ARBA00022737"/>
    </source>
</evidence>
<evidence type="ECO:0000259" key="4">
    <source>
        <dbReference type="PROSITE" id="PS50835"/>
    </source>
</evidence>
<keyword evidence="1" id="KW-0677">Repeat</keyword>
<feature type="signal peptide" evidence="3">
    <location>
        <begin position="1"/>
        <end position="15"/>
    </location>
</feature>
<dbReference type="SMART" id="SM00060">
    <property type="entry name" value="FN3"/>
    <property type="match status" value="8"/>
</dbReference>
<feature type="domain" description="Ig-like" evidence="4">
    <location>
        <begin position="859"/>
        <end position="947"/>
    </location>
</feature>
<dbReference type="PROSITE" id="PS50835">
    <property type="entry name" value="IG_LIKE"/>
    <property type="match status" value="2"/>
</dbReference>
<keyword evidence="7" id="KW-1185">Reference proteome</keyword>
<proteinExistence type="predicted"/>
<evidence type="ECO:0000313" key="7">
    <source>
        <dbReference type="Proteomes" id="UP000230233"/>
    </source>
</evidence>
<dbReference type="InterPro" id="IPR003961">
    <property type="entry name" value="FN3_dom"/>
</dbReference>
<feature type="domain" description="Fibronectin type-III" evidence="5">
    <location>
        <begin position="954"/>
        <end position="1049"/>
    </location>
</feature>
<gene>
    <name evidence="6" type="primary">Cni-C27B7.7</name>
    <name evidence="6" type="synonym">Cnig_chr_IV.g13097</name>
    <name evidence="6" type="ORF">B9Z55_013097</name>
</gene>
<evidence type="ECO:0000256" key="2">
    <source>
        <dbReference type="ARBA" id="ARBA00023157"/>
    </source>
</evidence>
<evidence type="ECO:0000256" key="3">
    <source>
        <dbReference type="SAM" id="SignalP"/>
    </source>
</evidence>
<accession>A0A2G5U082</accession>
<dbReference type="Proteomes" id="UP000230233">
    <property type="component" value="Chromosome IV"/>
</dbReference>
<name>A0A2G5U082_9PELO</name>
<feature type="domain" description="Fibronectin type-III" evidence="5">
    <location>
        <begin position="131"/>
        <end position="226"/>
    </location>
</feature>
<sequence length="1461" mass="163840">MISLSIVLLLFGVRCFDSTGQVNDDSPITISSTIDSLLNINVTVEKKPFFTGYVTGYKLYYTKDTSQSNEEYSKWNQQEVLSRDNLYHFWIDARRNSIVKGMTFRARATIFFNNVESIPTGVLTVHTKLAAPKAPLIVNTKILHNSSVLISFVPADDVEPVENYTLMYKKTEEDEWKASNFQSDVDGKVLLDGLTPNQTYEIKMFVTGDVVQGIPSNSASFTTNTTALALVKTEPEEEYSADPQTNEPLSIMCTVKSVSKATVLWKVNGIKVSVDSSFYTVVTSVHEDFIESTIRAKSRTRSAKFTCIASNDAGDSAKDVNVIIKGPGSPPSEITLVAETRGYTISWKPPSHPNGKITKYVVYHTLNRDDPLSDWKKIDLDGSEKYVQIYMDTEESFYGRVQAATELGPGIISDIVAMERDTQPISVESDIGGVSATTMVVNPREQITIHCTARGKPRPSISVAISDRKNASHVEVDVWNRLQATSSAGVVSAMHNFSVLTSKYVHCRAKNSAGSNYSTIELKVDKPGDAPTQIQVLSVNALDATVVWHAPQFPNSPITSYIVLASNDPKEDKSTWLQYESNAKETQINRMLLPTGSLEKSTEYFVCVRARNTAGIGPTSSLTSFVTLNGGPDGPPENMKVMINEANQVIVHWNTPNSTTEVTGYLIYYTRDLSLSNDDYKNWQFVEMNNNATRYKFDLSVGLKPKTFYRARIAGKNSHADGPPSEVVEFETAYSEVPIPTDLKTDVLDDNTIHIRFSAVRDPDDHSKAIDEYRIDLAATDNVLHAEWKHIEPDAIRIDEITAMVDVEINGDSVEKNRMYWVKVTAKLDNPAWGLHSSKPRWFKTGHGKLMTSVVLDGPPLIEKEPNLSENISVTCTGMGSPAPIITWEWMNESIENGTEGWNIHNSQLDDTTLVSKIVRNGIRESGELTCLAYNNEGNSTASVRIRVLGPGNPPENIKLTAYRNQINVTWQESTLPNGDIMKYIVYYSENENDDLSDWNKFETAELETYVEAFGPSVNHFIRIQAVSDRGPGIISTTFSCVSDVLYEPLKIEILASNILDFEAEPNQNVEIRCKGTGKPKPELFYQFGNDTECQFEEVGADDPEYFEAKAPEINSRRNVTVVCRASNKYENVTISKVIIIKRPGEAPNNISWSFEEEDDSTLYINWNPIENPNGEKLEYNLYLSNYKTKVSGPPVRIPDIPLNVNISLRISAENEYGEGEKTFPIWIPTPNGGPKTAPILSSLHAQDSKVYITWTEPRLPNGHILNYTIYIKKEEDVDEDTGEGEEKKEEWKTFVYGSNTSRVEIGIDDGLEENERYQMKMTATNERHEGPETQVYTFDLISFDENDVIDNFTAIVINSTVFVEVENPIYTKYNIYIRDEANNQTVKHEIDVETGKTKFEFPFHLDHTLSYTIKMSGMKLGRESPPSEEIDLEFQTLNLAKPTQMIISTSRRKVIKEPPL</sequence>
<dbReference type="STRING" id="1611254.A0A2G5U082"/>
<protein>
    <submittedName>
        <fullName evidence="6">Uncharacterized protein</fullName>
    </submittedName>
</protein>
<dbReference type="SUPFAM" id="SSF49265">
    <property type="entry name" value="Fibronectin type III"/>
    <property type="match status" value="5"/>
</dbReference>
<feature type="domain" description="Fibronectin type-III" evidence="5">
    <location>
        <begin position="1147"/>
        <end position="1233"/>
    </location>
</feature>
<comment type="caution">
    <text evidence="6">The sequence shown here is derived from an EMBL/GenBank/DDBJ whole genome shotgun (WGS) entry which is preliminary data.</text>
</comment>
<dbReference type="SUPFAM" id="SSF48726">
    <property type="entry name" value="Immunoglobulin"/>
    <property type="match status" value="2"/>
</dbReference>
<dbReference type="Pfam" id="PF00041">
    <property type="entry name" value="fn3"/>
    <property type="match status" value="4"/>
</dbReference>
<dbReference type="InterPro" id="IPR036116">
    <property type="entry name" value="FN3_sf"/>
</dbReference>
<evidence type="ECO:0000259" key="5">
    <source>
        <dbReference type="PROSITE" id="PS50853"/>
    </source>
</evidence>
<dbReference type="PANTHER" id="PTHR13817:SF175">
    <property type="entry name" value="IG-LIKE AND FIBRONECTIN TYPE-III DOMAIN-CONTAINING PROTEIN C27B7.7"/>
    <property type="match status" value="1"/>
</dbReference>
<feature type="domain" description="Fibronectin type-III" evidence="5">
    <location>
        <begin position="635"/>
        <end position="735"/>
    </location>
</feature>
<dbReference type="OrthoDB" id="10253954at2759"/>
<keyword evidence="2" id="KW-1015">Disulfide bond</keyword>
<dbReference type="PROSITE" id="PS50853">
    <property type="entry name" value="FN3"/>
    <property type="match status" value="7"/>
</dbReference>
<dbReference type="PANTHER" id="PTHR13817">
    <property type="entry name" value="TITIN"/>
    <property type="match status" value="1"/>
</dbReference>
<dbReference type="EMBL" id="PDUG01000004">
    <property type="protein sequence ID" value="PIC32942.1"/>
    <property type="molecule type" value="Genomic_DNA"/>
</dbReference>
<dbReference type="Gene3D" id="2.60.40.10">
    <property type="entry name" value="Immunoglobulins"/>
    <property type="match status" value="10"/>
</dbReference>
<feature type="domain" description="Ig-like" evidence="4">
    <location>
        <begin position="235"/>
        <end position="323"/>
    </location>
</feature>
<dbReference type="InterPro" id="IPR013783">
    <property type="entry name" value="Ig-like_fold"/>
</dbReference>
<keyword evidence="3" id="KW-0732">Signal</keyword>
<organism evidence="6 7">
    <name type="scientific">Caenorhabditis nigoni</name>
    <dbReference type="NCBI Taxonomy" id="1611254"/>
    <lineage>
        <taxon>Eukaryota</taxon>
        <taxon>Metazoa</taxon>
        <taxon>Ecdysozoa</taxon>
        <taxon>Nematoda</taxon>
        <taxon>Chromadorea</taxon>
        <taxon>Rhabditida</taxon>
        <taxon>Rhabditina</taxon>
        <taxon>Rhabditomorpha</taxon>
        <taxon>Rhabditoidea</taxon>
        <taxon>Rhabditidae</taxon>
        <taxon>Peloderinae</taxon>
        <taxon>Caenorhabditis</taxon>
    </lineage>
</organism>
<feature type="domain" description="Fibronectin type-III" evidence="5">
    <location>
        <begin position="1235"/>
        <end position="1345"/>
    </location>
</feature>
<dbReference type="InterPro" id="IPR036179">
    <property type="entry name" value="Ig-like_dom_sf"/>
</dbReference>
<evidence type="ECO:0000313" key="6">
    <source>
        <dbReference type="EMBL" id="PIC32942.1"/>
    </source>
</evidence>
<reference evidence="7" key="1">
    <citation type="submission" date="2017-10" db="EMBL/GenBank/DDBJ databases">
        <title>Rapid genome shrinkage in a self-fertile nematode reveals novel sperm competition proteins.</title>
        <authorList>
            <person name="Yin D."/>
            <person name="Schwarz E.M."/>
            <person name="Thomas C.G."/>
            <person name="Felde R.L."/>
            <person name="Korf I.F."/>
            <person name="Cutter A.D."/>
            <person name="Schartner C.M."/>
            <person name="Ralston E.J."/>
            <person name="Meyer B.J."/>
            <person name="Haag E.S."/>
        </authorList>
    </citation>
    <scope>NUCLEOTIDE SEQUENCE [LARGE SCALE GENOMIC DNA]</scope>
    <source>
        <strain evidence="7">JU1422</strain>
    </source>
</reference>